<dbReference type="EMBL" id="JWZT01004411">
    <property type="protein sequence ID" value="KII64187.1"/>
    <property type="molecule type" value="Genomic_DNA"/>
</dbReference>
<dbReference type="AlphaFoldDB" id="A0A0C2MR73"/>
<accession>A0A0C2MR73</accession>
<keyword evidence="2" id="KW-1185">Reference proteome</keyword>
<organism evidence="1 2">
    <name type="scientific">Thelohanellus kitauei</name>
    <name type="common">Myxosporean</name>
    <dbReference type="NCBI Taxonomy" id="669202"/>
    <lineage>
        <taxon>Eukaryota</taxon>
        <taxon>Metazoa</taxon>
        <taxon>Cnidaria</taxon>
        <taxon>Myxozoa</taxon>
        <taxon>Myxosporea</taxon>
        <taxon>Bivalvulida</taxon>
        <taxon>Platysporina</taxon>
        <taxon>Myxobolidae</taxon>
        <taxon>Thelohanellus</taxon>
    </lineage>
</organism>
<gene>
    <name evidence="1" type="ORF">RF11_03243</name>
</gene>
<comment type="caution">
    <text evidence="1">The sequence shown here is derived from an EMBL/GenBank/DDBJ whole genome shotgun (WGS) entry which is preliminary data.</text>
</comment>
<reference evidence="1 2" key="1">
    <citation type="journal article" date="2014" name="Genome Biol. Evol.">
        <title>The genome of the myxosporean Thelohanellus kitauei shows adaptations to nutrient acquisition within its fish host.</title>
        <authorList>
            <person name="Yang Y."/>
            <person name="Xiong J."/>
            <person name="Zhou Z."/>
            <person name="Huo F."/>
            <person name="Miao W."/>
            <person name="Ran C."/>
            <person name="Liu Y."/>
            <person name="Zhang J."/>
            <person name="Feng J."/>
            <person name="Wang M."/>
            <person name="Wang M."/>
            <person name="Wang L."/>
            <person name="Yao B."/>
        </authorList>
    </citation>
    <scope>NUCLEOTIDE SEQUENCE [LARGE SCALE GENOMIC DNA]</scope>
    <source>
        <strain evidence="1">Wuqing</strain>
    </source>
</reference>
<sequence length="128" mass="14589">MSQILKCRDATTNISLTLLGNFLENIAVKRSEIISRDNVASTLSIFKRDSFIEKKKTLKSCKLCFLKPKKIYGLGSMDGPIKDVFLLHNTASEIDDILSKHFSATTEHHDEPKYPSHLFVINHRLIEE</sequence>
<dbReference type="Proteomes" id="UP000031668">
    <property type="component" value="Unassembled WGS sequence"/>
</dbReference>
<name>A0A0C2MR73_THEKT</name>
<proteinExistence type="predicted"/>
<evidence type="ECO:0000313" key="1">
    <source>
        <dbReference type="EMBL" id="KII64187.1"/>
    </source>
</evidence>
<evidence type="ECO:0000313" key="2">
    <source>
        <dbReference type="Proteomes" id="UP000031668"/>
    </source>
</evidence>
<protein>
    <submittedName>
        <fullName evidence="1">Uncharacterized protein</fullName>
    </submittedName>
</protein>